<keyword evidence="4" id="KW-1185">Reference proteome</keyword>
<protein>
    <recommendedName>
        <fullName evidence="2">SET domain-containing protein</fullName>
    </recommendedName>
</protein>
<comment type="caution">
    <text evidence="3">The sequence shown here is derived from an EMBL/GenBank/DDBJ whole genome shotgun (WGS) entry which is preliminary data.</text>
</comment>
<dbReference type="AlphaFoldDB" id="A0A5A9NTV8"/>
<sequence length="820" mass="92973">MASQSTNVHNRHFLACPTCKKTQATLSVHLRRVCMKNATPEAIAKVVEKAKADSLEILQTGRVFSYGQLAKIMLDPSPIDSLIEELEHRHMVVTDIPLARARAPMPSTNTTPQPGTVVTTPESPAVAETEETEPSEVGSDSSGETFQIEPNMQWKNQARKLMAEKGLYQKHSLDHPLLKEFAMYLEKDLQNENFKQEVENVSRFLHFMDPKQPSLLFVRNREKSKLFLRELTEAKLTKQTQLNYLKSLKRFLQYHTVNTDLIHSDEQLHKDCKHFIEYIGSLQKGCSKLVSKEIVQKRHDVLTQPGQLTPRDCWTVLDKAKRDFLAVIAKVFPERGFEETLAMSECTLVLYYLEAVVILKHLQRPGVVEHMTVDEWKSRTANPSGDGAVIGVKEHKTSAQQVATFVLSGEEESWFGAYYDEIRPELLSGKTRKRTWDGAESLDRFFISSTGRPIYNASNDINRLHEKYGVKPVTSQMARKVFETAAKSLDDSERGFVADYLTHSTATADKHYRMKTPKNAVLARKLLGQLAGESGSEPEEQAGKAPSPLSSGSEAESTHAVEEKVDVQKAYDTLLLTHPVTLDGEVPDRSVRSAASVTFQRQLYERWIKAQMRLRLQSVISHFGRRLPKENHFISWTASQGWKSNTPSYARIVSDWKAPGPVRAVMDCTHIRKLTTSQKWKGLTLTDKDVVTKRSFQIGEVICDYHGRLVTASEARNIKTSNGESGALFFYRNRKGESMCIDSSRCECHPDAQPFCHRICHSGKHANLRPRLFTVQEDGRDKDIILFLAIRKIQTNEALCYDYGDKKKSYRGEGLDLNWE</sequence>
<dbReference type="InterPro" id="IPR046341">
    <property type="entry name" value="SET_dom_sf"/>
</dbReference>
<reference evidence="3 4" key="1">
    <citation type="journal article" date="2019" name="Mol. Ecol. Resour.">
        <title>Chromosome-level genome assembly of Triplophysa tibetana, a fish adapted to the harsh high-altitude environment of the Tibetan Plateau.</title>
        <authorList>
            <person name="Yang X."/>
            <person name="Liu H."/>
            <person name="Ma Z."/>
            <person name="Zou Y."/>
            <person name="Zou M."/>
            <person name="Mao Y."/>
            <person name="Li X."/>
            <person name="Wang H."/>
            <person name="Chen T."/>
            <person name="Wang W."/>
            <person name="Yang R."/>
        </authorList>
    </citation>
    <scope>NUCLEOTIDE SEQUENCE [LARGE SCALE GENOMIC DNA]</scope>
    <source>
        <strain evidence="3">TTIB1903HZAU</strain>
        <tissue evidence="3">Muscle</tissue>
    </source>
</reference>
<dbReference type="InterPro" id="IPR001214">
    <property type="entry name" value="SET_dom"/>
</dbReference>
<dbReference type="SUPFAM" id="SSF82199">
    <property type="entry name" value="SET domain"/>
    <property type="match status" value="1"/>
</dbReference>
<proteinExistence type="predicted"/>
<evidence type="ECO:0000313" key="3">
    <source>
        <dbReference type="EMBL" id="KAA0712515.1"/>
    </source>
</evidence>
<dbReference type="PROSITE" id="PS50280">
    <property type="entry name" value="SET"/>
    <property type="match status" value="1"/>
</dbReference>
<feature type="domain" description="SET" evidence="2">
    <location>
        <begin position="669"/>
        <end position="804"/>
    </location>
</feature>
<accession>A0A5A9NTV8</accession>
<dbReference type="PANTHER" id="PTHR47306">
    <property type="entry name" value="SI:CH211-178J18.4-RELATED"/>
    <property type="match status" value="1"/>
</dbReference>
<dbReference type="Proteomes" id="UP000324632">
    <property type="component" value="Chromosome 14"/>
</dbReference>
<name>A0A5A9NTV8_9TELE</name>
<feature type="region of interest" description="Disordered" evidence="1">
    <location>
        <begin position="102"/>
        <end position="145"/>
    </location>
</feature>
<dbReference type="PANTHER" id="PTHR47306:SF2">
    <property type="entry name" value="CORE-BINDING (CB) DOMAIN-CONTAINING PROTEIN"/>
    <property type="match status" value="1"/>
</dbReference>
<evidence type="ECO:0000259" key="2">
    <source>
        <dbReference type="PROSITE" id="PS50280"/>
    </source>
</evidence>
<feature type="compositionally biased region" description="Low complexity" evidence="1">
    <location>
        <begin position="108"/>
        <end position="121"/>
    </location>
</feature>
<dbReference type="Pfam" id="PF00856">
    <property type="entry name" value="SET"/>
    <property type="match status" value="1"/>
</dbReference>
<organism evidence="3 4">
    <name type="scientific">Triplophysa tibetana</name>
    <dbReference type="NCBI Taxonomy" id="1572043"/>
    <lineage>
        <taxon>Eukaryota</taxon>
        <taxon>Metazoa</taxon>
        <taxon>Chordata</taxon>
        <taxon>Craniata</taxon>
        <taxon>Vertebrata</taxon>
        <taxon>Euteleostomi</taxon>
        <taxon>Actinopterygii</taxon>
        <taxon>Neopterygii</taxon>
        <taxon>Teleostei</taxon>
        <taxon>Ostariophysi</taxon>
        <taxon>Cypriniformes</taxon>
        <taxon>Nemacheilidae</taxon>
        <taxon>Triplophysa</taxon>
    </lineage>
</organism>
<evidence type="ECO:0000313" key="4">
    <source>
        <dbReference type="Proteomes" id="UP000324632"/>
    </source>
</evidence>
<gene>
    <name evidence="3" type="ORF">E1301_Tti019089</name>
</gene>
<feature type="region of interest" description="Disordered" evidence="1">
    <location>
        <begin position="532"/>
        <end position="563"/>
    </location>
</feature>
<dbReference type="EMBL" id="SOYY01000014">
    <property type="protein sequence ID" value="KAA0712515.1"/>
    <property type="molecule type" value="Genomic_DNA"/>
</dbReference>
<dbReference type="Gene3D" id="2.170.270.10">
    <property type="entry name" value="SET domain"/>
    <property type="match status" value="1"/>
</dbReference>
<evidence type="ECO:0000256" key="1">
    <source>
        <dbReference type="SAM" id="MobiDB-lite"/>
    </source>
</evidence>